<accession>A0AAD5T268</accession>
<protein>
    <submittedName>
        <fullName evidence="1">Uncharacterized protein</fullName>
    </submittedName>
</protein>
<sequence length="60" mass="6631">MKDLERRIMMSSTMQSMVEANLTAVAGVGGQLDLAEFALPESSNQLEWAERWLVAMGCIL</sequence>
<reference evidence="1" key="1">
    <citation type="submission" date="2020-05" db="EMBL/GenBank/DDBJ databases">
        <title>Phylogenomic resolution of chytrid fungi.</title>
        <authorList>
            <person name="Stajich J.E."/>
            <person name="Amses K."/>
            <person name="Simmons R."/>
            <person name="Seto K."/>
            <person name="Myers J."/>
            <person name="Bonds A."/>
            <person name="Quandt C.A."/>
            <person name="Barry K."/>
            <person name="Liu P."/>
            <person name="Grigoriev I."/>
            <person name="Longcore J.E."/>
            <person name="James T.Y."/>
        </authorList>
    </citation>
    <scope>NUCLEOTIDE SEQUENCE</scope>
    <source>
        <strain evidence="1">JEL0513</strain>
    </source>
</reference>
<gene>
    <name evidence="1" type="ORF">HK100_012702</name>
</gene>
<dbReference type="Proteomes" id="UP001211907">
    <property type="component" value="Unassembled WGS sequence"/>
</dbReference>
<proteinExistence type="predicted"/>
<name>A0AAD5T268_9FUNG</name>
<dbReference type="EMBL" id="JADGJH010000946">
    <property type="protein sequence ID" value="KAJ3120657.1"/>
    <property type="molecule type" value="Genomic_DNA"/>
</dbReference>
<evidence type="ECO:0000313" key="2">
    <source>
        <dbReference type="Proteomes" id="UP001211907"/>
    </source>
</evidence>
<keyword evidence="2" id="KW-1185">Reference proteome</keyword>
<evidence type="ECO:0000313" key="1">
    <source>
        <dbReference type="EMBL" id="KAJ3120657.1"/>
    </source>
</evidence>
<organism evidence="1 2">
    <name type="scientific">Physocladia obscura</name>
    <dbReference type="NCBI Taxonomy" id="109957"/>
    <lineage>
        <taxon>Eukaryota</taxon>
        <taxon>Fungi</taxon>
        <taxon>Fungi incertae sedis</taxon>
        <taxon>Chytridiomycota</taxon>
        <taxon>Chytridiomycota incertae sedis</taxon>
        <taxon>Chytridiomycetes</taxon>
        <taxon>Chytridiales</taxon>
        <taxon>Chytriomycetaceae</taxon>
        <taxon>Physocladia</taxon>
    </lineage>
</organism>
<dbReference type="AlphaFoldDB" id="A0AAD5T268"/>
<comment type="caution">
    <text evidence="1">The sequence shown here is derived from an EMBL/GenBank/DDBJ whole genome shotgun (WGS) entry which is preliminary data.</text>
</comment>